<proteinExistence type="predicted"/>
<protein>
    <recommendedName>
        <fullName evidence="5">PepSY domain-containing protein</fullName>
    </recommendedName>
</protein>
<keyword evidence="4" id="KW-1185">Reference proteome</keyword>
<evidence type="ECO:0000313" key="3">
    <source>
        <dbReference type="EMBL" id="MBC8571772.1"/>
    </source>
</evidence>
<evidence type="ECO:0008006" key="5">
    <source>
        <dbReference type="Google" id="ProtNLM"/>
    </source>
</evidence>
<feature type="region of interest" description="Disordered" evidence="1">
    <location>
        <begin position="32"/>
        <end position="59"/>
    </location>
</feature>
<feature type="chain" id="PRO_5045242900" description="PepSY domain-containing protein" evidence="2">
    <location>
        <begin position="26"/>
        <end position="414"/>
    </location>
</feature>
<dbReference type="EMBL" id="JACRSZ010000001">
    <property type="protein sequence ID" value="MBC8571772.1"/>
    <property type="molecule type" value="Genomic_DNA"/>
</dbReference>
<dbReference type="RefSeq" id="WP_249306713.1">
    <property type="nucleotide sequence ID" value="NZ_JACRSZ010000001.1"/>
</dbReference>
<name>A0ABR7N5U0_9FIRM</name>
<accession>A0ABR7N5U0</accession>
<comment type="caution">
    <text evidence="3">The sequence shown here is derived from an EMBL/GenBank/DDBJ whole genome shotgun (WGS) entry which is preliminary data.</text>
</comment>
<organism evidence="3 4">
    <name type="scientific">Jingyaoa shaoxingensis</name>
    <dbReference type="NCBI Taxonomy" id="2763671"/>
    <lineage>
        <taxon>Bacteria</taxon>
        <taxon>Bacillati</taxon>
        <taxon>Bacillota</taxon>
        <taxon>Clostridia</taxon>
        <taxon>Lachnospirales</taxon>
        <taxon>Lachnospiraceae</taxon>
        <taxon>Jingyaoa</taxon>
    </lineage>
</organism>
<dbReference type="Proteomes" id="UP000657421">
    <property type="component" value="Unassembled WGS sequence"/>
</dbReference>
<keyword evidence="2" id="KW-0732">Signal</keyword>
<evidence type="ECO:0000256" key="1">
    <source>
        <dbReference type="SAM" id="MobiDB-lite"/>
    </source>
</evidence>
<reference evidence="3 4" key="1">
    <citation type="submission" date="2020-08" db="EMBL/GenBank/DDBJ databases">
        <title>Genome public.</title>
        <authorList>
            <person name="Liu C."/>
            <person name="Sun Q."/>
        </authorList>
    </citation>
    <scope>NUCLEOTIDE SEQUENCE [LARGE SCALE GENOMIC DNA]</scope>
    <source>
        <strain evidence="3 4">NSJ-46</strain>
    </source>
</reference>
<evidence type="ECO:0000256" key="2">
    <source>
        <dbReference type="SAM" id="SignalP"/>
    </source>
</evidence>
<gene>
    <name evidence="3" type="ORF">H8716_01525</name>
</gene>
<sequence>MKKKVLLCFLATMYGSTLFSLSAMASETETEAISEISSETALTTDTETESTSESSNSTSELSDDIYSFQIKINSDIYSFPMSFDDLISMGWEYIDDDSAELAPNNYSPTERFKLGDLEAYVTMVNLGINTEPISDCTVAGISIDSFQMADVTDVAIELPGGIQYGVSTLDDITAAYGTPSDTYEGDLYTKVSYEKDYYQDVELYVDSETGFLNEISLENMSAEEDAGSDAAADLSDEPTSEVLAYQAPSELGDDFTSFIVEYAGDLYQLPAPLSEFVKNGWTIDASQSASYVAGKSYDWVYMSKDNQNYHTIVRNYSPDAAVIENCFVTDVEGNVNSTNLPITVQKGLTLGLTEAEVVSALEGVDYELEDESETFHYYNIKSPESSLDYVQIVINTEDDSVIAINVTNTPKTLD</sequence>
<feature type="signal peptide" evidence="2">
    <location>
        <begin position="1"/>
        <end position="25"/>
    </location>
</feature>
<evidence type="ECO:0000313" key="4">
    <source>
        <dbReference type="Proteomes" id="UP000657421"/>
    </source>
</evidence>